<accession>A0A1H6JM17</accession>
<dbReference type="EMBL" id="FNWV01000005">
    <property type="protein sequence ID" value="SEH60078.1"/>
    <property type="molecule type" value="Genomic_DNA"/>
</dbReference>
<keyword evidence="1" id="KW-0472">Membrane</keyword>
<keyword evidence="1" id="KW-1133">Transmembrane helix</keyword>
<sequence>MKKKNDIVGDLEFEKLLKDKMNELSSSVDCFDKISARAFPENDSDFSDSEFTVRDLENVTGRRKAVPVLKWTAVAAAAVLFVGILSRTAFVQEFISNIGKDNDSRYRSILAEISEENIEHTYKIYDMPLKEYIEKDVLITPYYSCPFYEDEKDDINVRIYIRMYNELPTNQIYAVEYAGDYDKNNILAVAESKAKFTDSDFEKLGLYDVLDDNLTQYTVNKEFFGSKRDDVLDGDGQKVMAASFMYDHLFKYNDNVDLLYTEVLYCNYMKDNRQYFYDMAATAIDEETGQRYLFEMPDEKDMWNCSVYFNGTSVMPKEDHSLFMRKKYFTSKPNDESNGSSLNYYKPYANVGEDILDGGLDHLEIKNYPNGDYAMDNSELQQFNQFTDNNDSDSSKFNLFGFSLEFTSEGDDEYIGERVLDTPACAYSKKSMKIYTAGVSFLMYSSYSDPYIGIKIAGSDNILKIHRNDICYDIDNSEDTINAENAQIQSAIEDNYKSQVEAKKNYEEMQKDQLIGD</sequence>
<reference evidence="2 3" key="1">
    <citation type="submission" date="2016-10" db="EMBL/GenBank/DDBJ databases">
        <authorList>
            <person name="de Groot N.N."/>
        </authorList>
    </citation>
    <scope>NUCLEOTIDE SEQUENCE [LARGE SCALE GENOMIC DNA]</scope>
    <source>
        <strain evidence="2 3">YAD2003</strain>
    </source>
</reference>
<dbReference type="Proteomes" id="UP000183190">
    <property type="component" value="Unassembled WGS sequence"/>
</dbReference>
<dbReference type="AlphaFoldDB" id="A0A1H6JM17"/>
<proteinExistence type="predicted"/>
<feature type="transmembrane region" description="Helical" evidence="1">
    <location>
        <begin position="71"/>
        <end position="90"/>
    </location>
</feature>
<evidence type="ECO:0000313" key="2">
    <source>
        <dbReference type="EMBL" id="SEH60078.1"/>
    </source>
</evidence>
<evidence type="ECO:0000313" key="3">
    <source>
        <dbReference type="Proteomes" id="UP000183190"/>
    </source>
</evidence>
<evidence type="ECO:0000256" key="1">
    <source>
        <dbReference type="SAM" id="Phobius"/>
    </source>
</evidence>
<protein>
    <submittedName>
        <fullName evidence="2">Uncharacterized protein</fullName>
    </submittedName>
</protein>
<name>A0A1H6JM17_RUMFL</name>
<dbReference type="RefSeq" id="WP_074716265.1">
    <property type="nucleotide sequence ID" value="NZ_FNWV01000005.1"/>
</dbReference>
<gene>
    <name evidence="2" type="ORF">SAMN02910265_01641</name>
</gene>
<dbReference type="OrthoDB" id="1815717at2"/>
<organism evidence="2 3">
    <name type="scientific">Ruminococcus flavefaciens</name>
    <dbReference type="NCBI Taxonomy" id="1265"/>
    <lineage>
        <taxon>Bacteria</taxon>
        <taxon>Bacillati</taxon>
        <taxon>Bacillota</taxon>
        <taxon>Clostridia</taxon>
        <taxon>Eubacteriales</taxon>
        <taxon>Oscillospiraceae</taxon>
        <taxon>Ruminococcus</taxon>
    </lineage>
</organism>
<keyword evidence="1" id="KW-0812">Transmembrane</keyword>